<protein>
    <submittedName>
        <fullName evidence="7">TetR family transcriptional regulator</fullName>
    </submittedName>
</protein>
<reference evidence="7 8" key="1">
    <citation type="journal article" date="2019" name="Emerg. Microbes Infect.">
        <title>Comprehensive subspecies identification of 175 nontuberculous mycobacteria species based on 7547 genomic profiles.</title>
        <authorList>
            <person name="Matsumoto Y."/>
            <person name="Kinjo T."/>
            <person name="Motooka D."/>
            <person name="Nabeya D."/>
            <person name="Jung N."/>
            <person name="Uechi K."/>
            <person name="Horii T."/>
            <person name="Iida T."/>
            <person name="Fujita J."/>
            <person name="Nakamura S."/>
        </authorList>
    </citation>
    <scope>NUCLEOTIDE SEQUENCE [LARGE SCALE GENOMIC DNA]</scope>
    <source>
        <strain evidence="7 8">JCM 30395</strain>
    </source>
</reference>
<dbReference type="PANTHER" id="PTHR30055">
    <property type="entry name" value="HTH-TYPE TRANSCRIPTIONAL REGULATOR RUTR"/>
    <property type="match status" value="1"/>
</dbReference>
<feature type="DNA-binding region" description="H-T-H motif" evidence="4">
    <location>
        <begin position="247"/>
        <end position="266"/>
    </location>
</feature>
<keyword evidence="8" id="KW-1185">Reference proteome</keyword>
<evidence type="ECO:0000313" key="8">
    <source>
        <dbReference type="Proteomes" id="UP000466445"/>
    </source>
</evidence>
<feature type="domain" description="HTH tetR-type" evidence="6">
    <location>
        <begin position="19"/>
        <end position="79"/>
    </location>
</feature>
<accession>A0A7I7SRB7</accession>
<evidence type="ECO:0000256" key="1">
    <source>
        <dbReference type="ARBA" id="ARBA00023015"/>
    </source>
</evidence>
<keyword evidence="2 4" id="KW-0238">DNA-binding</keyword>
<dbReference type="GO" id="GO:0000976">
    <property type="term" value="F:transcription cis-regulatory region binding"/>
    <property type="evidence" value="ECO:0007669"/>
    <property type="project" value="TreeGrafter"/>
</dbReference>
<dbReference type="InterPro" id="IPR050109">
    <property type="entry name" value="HTH-type_TetR-like_transc_reg"/>
</dbReference>
<evidence type="ECO:0000259" key="6">
    <source>
        <dbReference type="PROSITE" id="PS50977"/>
    </source>
</evidence>
<dbReference type="Gene3D" id="1.10.10.60">
    <property type="entry name" value="Homeodomain-like"/>
    <property type="match status" value="2"/>
</dbReference>
<evidence type="ECO:0000313" key="7">
    <source>
        <dbReference type="EMBL" id="BBY59273.1"/>
    </source>
</evidence>
<dbReference type="InterPro" id="IPR009057">
    <property type="entry name" value="Homeodomain-like_sf"/>
</dbReference>
<dbReference type="Proteomes" id="UP000466445">
    <property type="component" value="Chromosome"/>
</dbReference>
<feature type="region of interest" description="Disordered" evidence="5">
    <location>
        <begin position="1"/>
        <end position="21"/>
    </location>
</feature>
<sequence length="412" mass="45267">MTNVESVSDGEPAVRRRPKDRKAQIARASADAFGSQGYHAVSMEDIAARVGITPAALYRHSPSKYDLFRDAVLGLGQLLVDATAFADAQTDDDPVITLRALTSALIDTTIRCRTAGGLYRWEARYLRDPDRAVLVAQLKVVSHRLQIPLALLRPKLTPHQLRTLLTATLSVIGSITDHSNQLAVGEIRACLITMAADVLAAELPATRRRSGVPQPKPITVGAEAGMYEHVLYESVRLFYENGYRNTSMEDIASAVGIQASGLYRSFTGKAEILALAYRRAADRHSSDVADALSRTADPEAALDELIDDYLGRVTESPDLPYVYYTERQNIPEPDLRVLETIEHSTMDAWARLVTAARPEMKIGAARYAVAAAFSLTVDFGQLLNREAGPESVATIRRLMEVTLLGRPVKRRR</sequence>
<gene>
    <name evidence="7" type="ORF">MSAR_24090</name>
</gene>
<evidence type="ECO:0000256" key="5">
    <source>
        <dbReference type="SAM" id="MobiDB-lite"/>
    </source>
</evidence>
<dbReference type="Pfam" id="PF00440">
    <property type="entry name" value="TetR_N"/>
    <property type="match status" value="2"/>
</dbReference>
<evidence type="ECO:0000256" key="2">
    <source>
        <dbReference type="ARBA" id="ARBA00023125"/>
    </source>
</evidence>
<name>A0A7I7SRB7_9MYCO</name>
<dbReference type="KEGG" id="msar:MSAR_24090"/>
<keyword evidence="1" id="KW-0805">Transcription regulation</keyword>
<evidence type="ECO:0000256" key="4">
    <source>
        <dbReference type="PROSITE-ProRule" id="PRU00335"/>
    </source>
</evidence>
<feature type="DNA-binding region" description="H-T-H motif" evidence="4">
    <location>
        <begin position="42"/>
        <end position="61"/>
    </location>
</feature>
<dbReference type="InterPro" id="IPR001647">
    <property type="entry name" value="HTH_TetR"/>
</dbReference>
<dbReference type="PANTHER" id="PTHR30055:SF240">
    <property type="entry name" value="HTH-TYPE TRANSCRIPTIONAL REGULATOR ACRR"/>
    <property type="match status" value="1"/>
</dbReference>
<keyword evidence="3" id="KW-0804">Transcription</keyword>
<dbReference type="SUPFAM" id="SSF46689">
    <property type="entry name" value="Homeodomain-like"/>
    <property type="match status" value="2"/>
</dbReference>
<dbReference type="EMBL" id="AP022595">
    <property type="protein sequence ID" value="BBY59273.1"/>
    <property type="molecule type" value="Genomic_DNA"/>
</dbReference>
<proteinExistence type="predicted"/>
<evidence type="ECO:0000256" key="3">
    <source>
        <dbReference type="ARBA" id="ARBA00023163"/>
    </source>
</evidence>
<feature type="domain" description="HTH tetR-type" evidence="6">
    <location>
        <begin position="224"/>
        <end position="284"/>
    </location>
</feature>
<dbReference type="AlphaFoldDB" id="A0A7I7SRB7"/>
<dbReference type="PRINTS" id="PR00455">
    <property type="entry name" value="HTHTETR"/>
</dbReference>
<dbReference type="GO" id="GO:0003700">
    <property type="term" value="F:DNA-binding transcription factor activity"/>
    <property type="evidence" value="ECO:0007669"/>
    <property type="project" value="TreeGrafter"/>
</dbReference>
<dbReference type="Gene3D" id="1.10.357.10">
    <property type="entry name" value="Tetracycline Repressor, domain 2"/>
    <property type="match status" value="2"/>
</dbReference>
<organism evidence="7 8">
    <name type="scientific">Mycolicibacterium sarraceniae</name>
    <dbReference type="NCBI Taxonomy" id="1534348"/>
    <lineage>
        <taxon>Bacteria</taxon>
        <taxon>Bacillati</taxon>
        <taxon>Actinomycetota</taxon>
        <taxon>Actinomycetes</taxon>
        <taxon>Mycobacteriales</taxon>
        <taxon>Mycobacteriaceae</taxon>
        <taxon>Mycolicibacterium</taxon>
    </lineage>
</organism>
<dbReference type="PROSITE" id="PS50977">
    <property type="entry name" value="HTH_TETR_2"/>
    <property type="match status" value="2"/>
</dbReference>